<dbReference type="Gene3D" id="1.10.555.10">
    <property type="entry name" value="Rho GTPase activation protein"/>
    <property type="match status" value="1"/>
</dbReference>
<dbReference type="Ensembl" id="ENSTNIT00000010589.1">
    <property type="protein sequence ID" value="ENSTNIP00000010408.1"/>
    <property type="gene ID" value="ENSTNIG00000007594.1"/>
</dbReference>
<keyword evidence="8" id="KW-1185">Reference proteome</keyword>
<dbReference type="SUPFAM" id="SSF48350">
    <property type="entry name" value="GTPase activation domain, GAP"/>
    <property type="match status" value="1"/>
</dbReference>
<feature type="compositionally biased region" description="Polar residues" evidence="5">
    <location>
        <begin position="296"/>
        <end position="335"/>
    </location>
</feature>
<dbReference type="GO" id="GO:0005096">
    <property type="term" value="F:GTPase activator activity"/>
    <property type="evidence" value="ECO:0007669"/>
    <property type="project" value="UniProtKB-KW"/>
</dbReference>
<sequence>AGNRDVLASPGSYFFLSNSAGQGDEWLKSLNKGVWIPFTAGVFGQRLEETVLYERRYGVRLVPLIVEQCVGFIRDHGLQEVGLFRLPGQASLVQELQQAFDSGKRPSFDGNTDVHTVASLLKLYLRQLPEPLVPFSRYQTFLLCGQRLLSARAQGLGELKNLLCELPFSNFNLLGFICRFLNEVQSHSSSNRTSVQNLATAFGPNILRAKAEDPQSVTAGAPLVQVLMLALIREHESLFAEAPPRGSARPPGGSQAAPHLQLSPCSRQSDFPPGRRRLGGHRYTSSHPEDCFYPRPSSSQSARKRSGQTSVDYWSPAGQQPSPTKGRASKSSQSGEALPERCWDQVWVGLGEGFSGFWSSAAAEGAASGGSETPEDSTLSTYDNLSVCLPPGQEVGGERRDPEGRLGSSEEEEAQKRGSPLWSSCEILPPDDSDDAADLAAPETSPNGDEADEPGHKNSDEEEEDEVYYPASPASCSLPSEEPEPQTPPSDAQSLLSRLQQEMAHQRAEYQARILRLERCNHVLKHQIAVLKISLEQQKRSQSVAEVKIRDMERDRVDADLRNAALQREMELFFQNYGRIKRGGGGEGRGG</sequence>
<feature type="domain" description="Rho-GAP" evidence="6">
    <location>
        <begin position="45"/>
        <end position="239"/>
    </location>
</feature>
<dbReference type="SMART" id="SM00324">
    <property type="entry name" value="RhoGAP"/>
    <property type="match status" value="1"/>
</dbReference>
<keyword evidence="2" id="KW-0597">Phosphoprotein</keyword>
<dbReference type="PANTHER" id="PTHR15228:SF36">
    <property type="entry name" value="RHO GTPASE-ACTIVATING PROTEIN 24-LIKE ISOFORM X1"/>
    <property type="match status" value="1"/>
</dbReference>
<dbReference type="AlphaFoldDB" id="H3CQ74"/>
<reference evidence="7" key="3">
    <citation type="submission" date="2025-09" db="UniProtKB">
        <authorList>
            <consortium name="Ensembl"/>
        </authorList>
    </citation>
    <scope>IDENTIFICATION</scope>
</reference>
<reference evidence="8" key="1">
    <citation type="journal article" date="2004" name="Nature">
        <title>Genome duplication in the teleost fish Tetraodon nigroviridis reveals the early vertebrate proto-karyotype.</title>
        <authorList>
            <person name="Jaillon O."/>
            <person name="Aury J.-M."/>
            <person name="Brunet F."/>
            <person name="Petit J.-L."/>
            <person name="Stange-Thomann N."/>
            <person name="Mauceli E."/>
            <person name="Bouneau L."/>
            <person name="Fischer C."/>
            <person name="Ozouf-Costaz C."/>
            <person name="Bernot A."/>
            <person name="Nicaud S."/>
            <person name="Jaffe D."/>
            <person name="Fisher S."/>
            <person name="Lutfalla G."/>
            <person name="Dossat C."/>
            <person name="Segurens B."/>
            <person name="Dasilva C."/>
            <person name="Salanoubat M."/>
            <person name="Levy M."/>
            <person name="Boudet N."/>
            <person name="Castellano S."/>
            <person name="Anthouard V."/>
            <person name="Jubin C."/>
            <person name="Castelli V."/>
            <person name="Katinka M."/>
            <person name="Vacherie B."/>
            <person name="Biemont C."/>
            <person name="Skalli Z."/>
            <person name="Cattolico L."/>
            <person name="Poulain J."/>
            <person name="De Berardinis V."/>
            <person name="Cruaud C."/>
            <person name="Duprat S."/>
            <person name="Brottier P."/>
            <person name="Coutanceau J.-P."/>
            <person name="Gouzy J."/>
            <person name="Parra G."/>
            <person name="Lardier G."/>
            <person name="Chapple C."/>
            <person name="McKernan K.J."/>
            <person name="McEwan P."/>
            <person name="Bosak S."/>
            <person name="Kellis M."/>
            <person name="Volff J.-N."/>
            <person name="Guigo R."/>
            <person name="Zody M.C."/>
            <person name="Mesirov J."/>
            <person name="Lindblad-Toh K."/>
            <person name="Birren B."/>
            <person name="Nusbaum C."/>
            <person name="Kahn D."/>
            <person name="Robinson-Rechavi M."/>
            <person name="Laudet V."/>
            <person name="Schachter V."/>
            <person name="Quetier F."/>
            <person name="Saurin W."/>
            <person name="Scarpelli C."/>
            <person name="Wincker P."/>
            <person name="Lander E.S."/>
            <person name="Weissenbach J."/>
            <person name="Roest Crollius H."/>
        </authorList>
    </citation>
    <scope>NUCLEOTIDE SEQUENCE [LARGE SCALE GENOMIC DNA]</scope>
</reference>
<evidence type="ECO:0000256" key="1">
    <source>
        <dbReference type="ARBA" id="ARBA00022468"/>
    </source>
</evidence>
<dbReference type="Pfam" id="PF00620">
    <property type="entry name" value="RhoGAP"/>
    <property type="match status" value="1"/>
</dbReference>
<dbReference type="GO" id="GO:0007165">
    <property type="term" value="P:signal transduction"/>
    <property type="evidence" value="ECO:0007669"/>
    <property type="project" value="InterPro"/>
</dbReference>
<dbReference type="GO" id="GO:0035313">
    <property type="term" value="P:wound healing, spreading of epidermal cells"/>
    <property type="evidence" value="ECO:0007669"/>
    <property type="project" value="TreeGrafter"/>
</dbReference>
<evidence type="ECO:0000256" key="2">
    <source>
        <dbReference type="ARBA" id="ARBA00022553"/>
    </source>
</evidence>
<dbReference type="GeneTree" id="ENSGT00950000183015"/>
<dbReference type="STRING" id="99883.ENSTNIP00000010408"/>
<proteinExistence type="predicted"/>
<dbReference type="GO" id="GO:0035021">
    <property type="term" value="P:negative regulation of Rac protein signal transduction"/>
    <property type="evidence" value="ECO:0007669"/>
    <property type="project" value="TreeGrafter"/>
</dbReference>
<evidence type="ECO:0000256" key="4">
    <source>
        <dbReference type="SAM" id="Coils"/>
    </source>
</evidence>
<dbReference type="InterPro" id="IPR000198">
    <property type="entry name" value="RhoGAP_dom"/>
</dbReference>
<dbReference type="HOGENOM" id="CLU_020795_0_0_1"/>
<dbReference type="GO" id="GO:0005925">
    <property type="term" value="C:focal adhesion"/>
    <property type="evidence" value="ECO:0007669"/>
    <property type="project" value="TreeGrafter"/>
</dbReference>
<feature type="region of interest" description="Disordered" evidence="5">
    <location>
        <begin position="241"/>
        <end position="338"/>
    </location>
</feature>
<dbReference type="OMA" id="CFKSWKH"/>
<dbReference type="CDD" id="cd04390">
    <property type="entry name" value="RhoGAP_ARHGAP22_24_25"/>
    <property type="match status" value="1"/>
</dbReference>
<feature type="coiled-coil region" evidence="4">
    <location>
        <begin position="535"/>
        <end position="569"/>
    </location>
</feature>
<dbReference type="Proteomes" id="UP000007303">
    <property type="component" value="Unassembled WGS sequence"/>
</dbReference>
<evidence type="ECO:0000313" key="8">
    <source>
        <dbReference type="Proteomes" id="UP000007303"/>
    </source>
</evidence>
<organism evidence="7 8">
    <name type="scientific">Tetraodon nigroviridis</name>
    <name type="common">Spotted green pufferfish</name>
    <name type="synonym">Chelonodon nigroviridis</name>
    <dbReference type="NCBI Taxonomy" id="99883"/>
    <lineage>
        <taxon>Eukaryota</taxon>
        <taxon>Metazoa</taxon>
        <taxon>Chordata</taxon>
        <taxon>Craniata</taxon>
        <taxon>Vertebrata</taxon>
        <taxon>Euteleostomi</taxon>
        <taxon>Actinopterygii</taxon>
        <taxon>Neopterygii</taxon>
        <taxon>Teleostei</taxon>
        <taxon>Neoteleostei</taxon>
        <taxon>Acanthomorphata</taxon>
        <taxon>Eupercaria</taxon>
        <taxon>Tetraodontiformes</taxon>
        <taxon>Tetradontoidea</taxon>
        <taxon>Tetraodontidae</taxon>
        <taxon>Tetraodon</taxon>
    </lineage>
</organism>
<protein>
    <recommendedName>
        <fullName evidence="6">Rho-GAP domain-containing protein</fullName>
    </recommendedName>
</protein>
<reference evidence="7" key="2">
    <citation type="submission" date="2025-08" db="UniProtKB">
        <authorList>
            <consortium name="Ensembl"/>
        </authorList>
    </citation>
    <scope>IDENTIFICATION</scope>
</reference>
<evidence type="ECO:0000313" key="7">
    <source>
        <dbReference type="Ensembl" id="ENSTNIP00000010408.1"/>
    </source>
</evidence>
<feature type="region of interest" description="Disordered" evidence="5">
    <location>
        <begin position="364"/>
        <end position="495"/>
    </location>
</feature>
<accession>H3CQ74</accession>
<dbReference type="PROSITE" id="PS50238">
    <property type="entry name" value="RHOGAP"/>
    <property type="match status" value="1"/>
</dbReference>
<evidence type="ECO:0000256" key="5">
    <source>
        <dbReference type="SAM" id="MobiDB-lite"/>
    </source>
</evidence>
<name>H3CQ74_TETNG</name>
<keyword evidence="1" id="KW-0343">GTPase activation</keyword>
<dbReference type="InParanoid" id="H3CQ74"/>
<dbReference type="PANTHER" id="PTHR15228">
    <property type="entry name" value="SPERMATHECAL PHYSIOLOGY VARIANT"/>
    <property type="match status" value="1"/>
</dbReference>
<feature type="compositionally biased region" description="Low complexity" evidence="5">
    <location>
        <begin position="242"/>
        <end position="254"/>
    </location>
</feature>
<dbReference type="GO" id="GO:1900028">
    <property type="term" value="P:negative regulation of ruffle assembly"/>
    <property type="evidence" value="ECO:0007669"/>
    <property type="project" value="TreeGrafter"/>
</dbReference>
<dbReference type="FunFam" id="1.10.555.10:FF:000015">
    <property type="entry name" value="rho GTPase-activating protein 25 isoform X1"/>
    <property type="match status" value="1"/>
</dbReference>
<evidence type="ECO:0000256" key="3">
    <source>
        <dbReference type="ARBA" id="ARBA00023054"/>
    </source>
</evidence>
<evidence type="ECO:0000259" key="6">
    <source>
        <dbReference type="PROSITE" id="PS50238"/>
    </source>
</evidence>
<keyword evidence="3 4" id="KW-0175">Coiled coil</keyword>
<dbReference type="InterPro" id="IPR051025">
    <property type="entry name" value="RhoGAP"/>
</dbReference>
<dbReference type="InterPro" id="IPR008936">
    <property type="entry name" value="Rho_GTPase_activation_prot"/>
</dbReference>